<dbReference type="AlphaFoldDB" id="A0AAU9F4E5"/>
<keyword evidence="7" id="KW-0411">Iron-sulfur</keyword>
<keyword evidence="2" id="KW-0489">Methyltransferase</keyword>
<dbReference type="CDD" id="cd01335">
    <property type="entry name" value="Radical_SAM"/>
    <property type="match status" value="1"/>
</dbReference>
<feature type="domain" description="Radical SAM core" evidence="8">
    <location>
        <begin position="180"/>
        <end position="405"/>
    </location>
</feature>
<keyword evidence="5" id="KW-0479">Metal-binding</keyword>
<dbReference type="GO" id="GO:0003824">
    <property type="term" value="F:catalytic activity"/>
    <property type="evidence" value="ECO:0007669"/>
    <property type="project" value="InterPro"/>
</dbReference>
<evidence type="ECO:0000256" key="2">
    <source>
        <dbReference type="ARBA" id="ARBA00022603"/>
    </source>
</evidence>
<dbReference type="PROSITE" id="PS51918">
    <property type="entry name" value="RADICAL_SAM"/>
    <property type="match status" value="1"/>
</dbReference>
<dbReference type="InterPro" id="IPR051198">
    <property type="entry name" value="BchE-like"/>
</dbReference>
<keyword evidence="4" id="KW-0949">S-adenosyl-L-methionine</keyword>
<proteinExistence type="predicted"/>
<organism evidence="9 10">
    <name type="scientific">Desulfoferula mesophila</name>
    <dbReference type="NCBI Taxonomy" id="3058419"/>
    <lineage>
        <taxon>Bacteria</taxon>
        <taxon>Pseudomonadati</taxon>
        <taxon>Thermodesulfobacteriota</taxon>
        <taxon>Desulfarculia</taxon>
        <taxon>Desulfarculales</taxon>
        <taxon>Desulfarculaceae</taxon>
        <taxon>Desulfoferula</taxon>
    </lineage>
</organism>
<evidence type="ECO:0000256" key="5">
    <source>
        <dbReference type="ARBA" id="ARBA00022723"/>
    </source>
</evidence>
<evidence type="ECO:0000256" key="7">
    <source>
        <dbReference type="ARBA" id="ARBA00023014"/>
    </source>
</evidence>
<dbReference type="SFLD" id="SFLDG01082">
    <property type="entry name" value="B12-binding_domain_containing"/>
    <property type="match status" value="1"/>
</dbReference>
<dbReference type="KEGG" id="dmp:FAK_41080"/>
<dbReference type="InterPro" id="IPR006638">
    <property type="entry name" value="Elp3/MiaA/NifB-like_rSAM"/>
</dbReference>
<dbReference type="InterPro" id="IPR007197">
    <property type="entry name" value="rSAM"/>
</dbReference>
<keyword evidence="3" id="KW-0808">Transferase</keyword>
<accession>A0AAU9F4E5</accession>
<gene>
    <name evidence="9" type="ORF">FAK_41080</name>
</gene>
<dbReference type="GO" id="GO:0046872">
    <property type="term" value="F:metal ion binding"/>
    <property type="evidence" value="ECO:0007669"/>
    <property type="project" value="UniProtKB-KW"/>
</dbReference>
<dbReference type="SUPFAM" id="SSF102114">
    <property type="entry name" value="Radical SAM enzymes"/>
    <property type="match status" value="1"/>
</dbReference>
<dbReference type="SFLD" id="SFLDG01123">
    <property type="entry name" value="methyltransferase_(Class_B)"/>
    <property type="match status" value="1"/>
</dbReference>
<dbReference type="InterPro" id="IPR058240">
    <property type="entry name" value="rSAM_sf"/>
</dbReference>
<name>A0AAU9F4E5_9BACT</name>
<dbReference type="Proteomes" id="UP001366166">
    <property type="component" value="Chromosome"/>
</dbReference>
<dbReference type="EMBL" id="AP028679">
    <property type="protein sequence ID" value="BEQ17042.1"/>
    <property type="molecule type" value="Genomic_DNA"/>
</dbReference>
<dbReference type="SMART" id="SM00729">
    <property type="entry name" value="Elp3"/>
    <property type="match status" value="1"/>
</dbReference>
<comment type="cofactor">
    <cofactor evidence="1">
        <name>[4Fe-4S] cluster</name>
        <dbReference type="ChEBI" id="CHEBI:49883"/>
    </cofactor>
</comment>
<evidence type="ECO:0000259" key="8">
    <source>
        <dbReference type="PROSITE" id="PS51918"/>
    </source>
</evidence>
<dbReference type="InterPro" id="IPR023404">
    <property type="entry name" value="rSAM_horseshoe"/>
</dbReference>
<dbReference type="Pfam" id="PF04055">
    <property type="entry name" value="Radical_SAM"/>
    <property type="match status" value="1"/>
</dbReference>
<reference evidence="10" key="1">
    <citation type="journal article" date="2023" name="Arch. Microbiol.">
        <title>Desulfoferula mesophilus gen. nov. sp. nov., a mesophilic sulfate-reducing bacterium isolated from a brackish lake sediment.</title>
        <authorList>
            <person name="Watanabe T."/>
            <person name="Yabe T."/>
            <person name="Tsuji J.M."/>
            <person name="Fukui M."/>
        </authorList>
    </citation>
    <scope>NUCLEOTIDE SEQUENCE [LARGE SCALE GENOMIC DNA]</scope>
    <source>
        <strain evidence="10">12FAK</strain>
    </source>
</reference>
<dbReference type="Gene3D" id="3.80.30.20">
    <property type="entry name" value="tm_1862 like domain"/>
    <property type="match status" value="1"/>
</dbReference>
<dbReference type="PANTHER" id="PTHR43409">
    <property type="entry name" value="ANAEROBIC MAGNESIUM-PROTOPORPHYRIN IX MONOMETHYL ESTER CYCLASE-RELATED"/>
    <property type="match status" value="1"/>
</dbReference>
<evidence type="ECO:0000256" key="3">
    <source>
        <dbReference type="ARBA" id="ARBA00022679"/>
    </source>
</evidence>
<evidence type="ECO:0000256" key="4">
    <source>
        <dbReference type="ARBA" id="ARBA00022691"/>
    </source>
</evidence>
<evidence type="ECO:0000256" key="6">
    <source>
        <dbReference type="ARBA" id="ARBA00023004"/>
    </source>
</evidence>
<sequence>MPDVLLINPAWGDRRPRRWPPLDLLGLAALLRGQGATVELADARAVPTAPAALKALAARADTVFITSSPLDRWQRPHLDTRGFAQTCRGLDHPRVVLLGVHGTLSPAEMLAATGAWTLVRGESEQAAPLARGADRSELPGAAWLQKGELRLGPEPAPVELAALPMPAFELAPPEFYEHEALGRRFALLETSRGCAHACRFCLKAMYGPGVRRKSVARVLAEAEAVARLGARCFYFMDLEFTGERERALELCAGLAGLGLGLSWGCQSRPDAVDPELLTALAGAGCRLVRYGVESGSPAVLEGLGKPLDPEAAREAVAATERAGMDSVCSFMLGLPGEGEAERAAILELARSLPAGWVSFQVAVPYPGTGLAADCPDSPAWSACDAQPSAHDELEAWRKRACRSFYLQPGRLARLLGKGRGSLRQNGARLLRELSR</sequence>
<protein>
    <recommendedName>
        <fullName evidence="8">Radical SAM core domain-containing protein</fullName>
    </recommendedName>
</protein>
<evidence type="ECO:0000313" key="9">
    <source>
        <dbReference type="EMBL" id="BEQ17042.1"/>
    </source>
</evidence>
<keyword evidence="6" id="KW-0408">Iron</keyword>
<evidence type="ECO:0000256" key="1">
    <source>
        <dbReference type="ARBA" id="ARBA00001966"/>
    </source>
</evidence>
<keyword evidence="10" id="KW-1185">Reference proteome</keyword>
<dbReference type="RefSeq" id="WP_338603731.1">
    <property type="nucleotide sequence ID" value="NZ_AP028679.1"/>
</dbReference>
<dbReference type="GO" id="GO:0051539">
    <property type="term" value="F:4 iron, 4 sulfur cluster binding"/>
    <property type="evidence" value="ECO:0007669"/>
    <property type="project" value="UniProtKB-KW"/>
</dbReference>
<dbReference type="PANTHER" id="PTHR43409:SF7">
    <property type="entry name" value="BLL1977 PROTEIN"/>
    <property type="match status" value="1"/>
</dbReference>
<dbReference type="GO" id="GO:0005829">
    <property type="term" value="C:cytosol"/>
    <property type="evidence" value="ECO:0007669"/>
    <property type="project" value="TreeGrafter"/>
</dbReference>
<dbReference type="SFLD" id="SFLDS00029">
    <property type="entry name" value="Radical_SAM"/>
    <property type="match status" value="1"/>
</dbReference>
<evidence type="ECO:0000313" key="10">
    <source>
        <dbReference type="Proteomes" id="UP001366166"/>
    </source>
</evidence>
<dbReference type="InterPro" id="IPR034466">
    <property type="entry name" value="Methyltransferase_Class_B"/>
</dbReference>